<comment type="caution">
    <text evidence="2">The sequence shown here is derived from an EMBL/GenBank/DDBJ whole genome shotgun (WGS) entry which is preliminary data.</text>
</comment>
<dbReference type="AlphaFoldDB" id="A0A5J9TCI2"/>
<evidence type="ECO:0000313" key="2">
    <source>
        <dbReference type="EMBL" id="TVU09035.1"/>
    </source>
</evidence>
<gene>
    <name evidence="2" type="ORF">EJB05_42475</name>
</gene>
<sequence>MPRREDKAKRHFMKKPLYSDGIGSSVTAHPSVKHLPQRAISKSQLRWPAPPPSIPVHAGGPQQRILCHVKCDSTEHIPKANRIGNKKLQWPTSDS</sequence>
<dbReference type="EMBL" id="RWGY01000039">
    <property type="protein sequence ID" value="TVU09035.1"/>
    <property type="molecule type" value="Genomic_DNA"/>
</dbReference>
<protein>
    <submittedName>
        <fullName evidence="2">Uncharacterized protein</fullName>
    </submittedName>
</protein>
<proteinExistence type="predicted"/>
<feature type="non-terminal residue" evidence="2">
    <location>
        <position position="1"/>
    </location>
</feature>
<organism evidence="2 3">
    <name type="scientific">Eragrostis curvula</name>
    <name type="common">weeping love grass</name>
    <dbReference type="NCBI Taxonomy" id="38414"/>
    <lineage>
        <taxon>Eukaryota</taxon>
        <taxon>Viridiplantae</taxon>
        <taxon>Streptophyta</taxon>
        <taxon>Embryophyta</taxon>
        <taxon>Tracheophyta</taxon>
        <taxon>Spermatophyta</taxon>
        <taxon>Magnoliopsida</taxon>
        <taxon>Liliopsida</taxon>
        <taxon>Poales</taxon>
        <taxon>Poaceae</taxon>
        <taxon>PACMAD clade</taxon>
        <taxon>Chloridoideae</taxon>
        <taxon>Eragrostideae</taxon>
        <taxon>Eragrostidinae</taxon>
        <taxon>Eragrostis</taxon>
    </lineage>
</organism>
<accession>A0A5J9TCI2</accession>
<evidence type="ECO:0000313" key="3">
    <source>
        <dbReference type="Proteomes" id="UP000324897"/>
    </source>
</evidence>
<evidence type="ECO:0000256" key="1">
    <source>
        <dbReference type="SAM" id="MobiDB-lite"/>
    </source>
</evidence>
<keyword evidence="3" id="KW-1185">Reference proteome</keyword>
<dbReference type="Gramene" id="TVU09035">
    <property type="protein sequence ID" value="TVU09035"/>
    <property type="gene ID" value="EJB05_42475"/>
</dbReference>
<reference evidence="2 3" key="1">
    <citation type="journal article" date="2019" name="Sci. Rep.">
        <title>A high-quality genome of Eragrostis curvula grass provides insights into Poaceae evolution and supports new strategies to enhance forage quality.</title>
        <authorList>
            <person name="Carballo J."/>
            <person name="Santos B.A.C.M."/>
            <person name="Zappacosta D."/>
            <person name="Garbus I."/>
            <person name="Selva J.P."/>
            <person name="Gallo C.A."/>
            <person name="Diaz A."/>
            <person name="Albertini E."/>
            <person name="Caccamo M."/>
            <person name="Echenique V."/>
        </authorList>
    </citation>
    <scope>NUCLEOTIDE SEQUENCE [LARGE SCALE GENOMIC DNA]</scope>
    <source>
        <strain evidence="3">cv. Victoria</strain>
        <tissue evidence="2">Leaf</tissue>
    </source>
</reference>
<dbReference type="Proteomes" id="UP000324897">
    <property type="component" value="Chromosome 3"/>
</dbReference>
<feature type="region of interest" description="Disordered" evidence="1">
    <location>
        <begin position="1"/>
        <end position="25"/>
    </location>
</feature>
<name>A0A5J9TCI2_9POAL</name>